<dbReference type="EMBL" id="GGYP01001905">
    <property type="protein sequence ID" value="MDE46676.1"/>
    <property type="molecule type" value="Transcribed_RNA"/>
</dbReference>
<accession>A0A6G1S842</accession>
<dbReference type="GO" id="GO:0000124">
    <property type="term" value="C:SAGA complex"/>
    <property type="evidence" value="ECO:0007669"/>
    <property type="project" value="TreeGrafter"/>
</dbReference>
<dbReference type="GO" id="GO:0006357">
    <property type="term" value="P:regulation of transcription by RNA polymerase II"/>
    <property type="evidence" value="ECO:0007669"/>
    <property type="project" value="TreeGrafter"/>
</dbReference>
<keyword evidence="5" id="KW-0539">Nucleus</keyword>
<evidence type="ECO:0000256" key="3">
    <source>
        <dbReference type="ARBA" id="ARBA00023015"/>
    </source>
</evidence>
<evidence type="ECO:0000256" key="2">
    <source>
        <dbReference type="ARBA" id="ARBA00010314"/>
    </source>
</evidence>
<dbReference type="PANTHER" id="PTHR21277">
    <property type="entry name" value="TRANSCRIPTIONAL ADAPTER 1"/>
    <property type="match status" value="1"/>
</dbReference>
<dbReference type="AlphaFoldDB" id="A0A6G1S842"/>
<reference evidence="6" key="1">
    <citation type="submission" date="2018-10" db="EMBL/GenBank/DDBJ databases">
        <title>Transcriptome assembly of Aceria tosichella (Wheat curl mite) Type 2.</title>
        <authorList>
            <person name="Scully E.D."/>
            <person name="Geib S.M."/>
            <person name="Palmer N.A."/>
            <person name="Gupta A.K."/>
            <person name="Sarath G."/>
            <person name="Tatineni S."/>
        </authorList>
    </citation>
    <scope>NUCLEOTIDE SEQUENCE</scope>
    <source>
        <strain evidence="6">LincolnNE</strain>
    </source>
</reference>
<keyword evidence="3" id="KW-0805">Transcription regulation</keyword>
<comment type="subcellular location">
    <subcellularLocation>
        <location evidence="1">Nucleus</location>
    </subcellularLocation>
</comment>
<comment type="similarity">
    <text evidence="2">Belongs to the TADA1 family.</text>
</comment>
<evidence type="ECO:0000256" key="5">
    <source>
        <dbReference type="ARBA" id="ARBA00023242"/>
    </source>
</evidence>
<dbReference type="PANTHER" id="PTHR21277:SF5">
    <property type="entry name" value="TRANSCRIPTIONAL ADAPTER 1"/>
    <property type="match status" value="1"/>
</dbReference>
<dbReference type="GO" id="GO:0005634">
    <property type="term" value="C:nucleus"/>
    <property type="evidence" value="ECO:0007669"/>
    <property type="project" value="UniProtKB-SubCell"/>
</dbReference>
<name>A0A6G1S842_9ACAR</name>
<dbReference type="CDD" id="cd22934">
    <property type="entry name" value="HFD_TADA1"/>
    <property type="match status" value="1"/>
</dbReference>
<sequence length="312" mass="36241">MSIDLNVAKQRLLEKLGPSYNSYIQLLGKWFRGAISKEEFDKHAKHLNDQDFALEHNRFWLAFFHHCANNATTKANQMHISNPAQDDHHQGSKQAQMKAILNDTKRVKCLPNKILTHMRIFVTAWEMGLDSVDDQVSTFVNLALQYFLKNIVTTLICTKAAYRLRENRFKYAIGVKPMNPYLSNSLRVYSNNLEYDPYQIESNKMNSSILDTCMYNDTLFPSRLYETQALYEYACSTTSISCSPTRQTKRLKLSEIFSNHEEETTGHVDALQSRRRLTLRHLLFAFITDRTIIPSQSLYSINLERIFTKLSC</sequence>
<proteinExistence type="inferred from homology"/>
<dbReference type="GO" id="GO:0003713">
    <property type="term" value="F:transcription coactivator activity"/>
    <property type="evidence" value="ECO:0007669"/>
    <property type="project" value="TreeGrafter"/>
</dbReference>
<gene>
    <name evidence="6" type="primary">TADA1</name>
    <name evidence="6" type="ORF">g.19559</name>
</gene>
<dbReference type="InterPro" id="IPR024738">
    <property type="entry name" value="Hfi1/Tada1"/>
</dbReference>
<organism evidence="6">
    <name type="scientific">Aceria tosichella</name>
    <name type="common">wheat curl mite</name>
    <dbReference type="NCBI Taxonomy" id="561515"/>
    <lineage>
        <taxon>Eukaryota</taxon>
        <taxon>Metazoa</taxon>
        <taxon>Ecdysozoa</taxon>
        <taxon>Arthropoda</taxon>
        <taxon>Chelicerata</taxon>
        <taxon>Arachnida</taxon>
        <taxon>Acari</taxon>
        <taxon>Acariformes</taxon>
        <taxon>Trombidiformes</taxon>
        <taxon>Prostigmata</taxon>
        <taxon>Eupodina</taxon>
        <taxon>Eriophyoidea</taxon>
        <taxon>Eriophyidae</taxon>
        <taxon>Eriophyinae</taxon>
        <taxon>Aceriini</taxon>
        <taxon>Aceria</taxon>
    </lineage>
</organism>
<keyword evidence="4" id="KW-0804">Transcription</keyword>
<protein>
    <submittedName>
        <fullName evidence="6">Transcriptional adapter 1</fullName>
    </submittedName>
</protein>
<evidence type="ECO:0000256" key="4">
    <source>
        <dbReference type="ARBA" id="ARBA00023163"/>
    </source>
</evidence>
<evidence type="ECO:0000256" key="1">
    <source>
        <dbReference type="ARBA" id="ARBA00004123"/>
    </source>
</evidence>
<evidence type="ECO:0000313" key="6">
    <source>
        <dbReference type="EMBL" id="MDE46676.1"/>
    </source>
</evidence>